<keyword evidence="9" id="KW-1185">Reference proteome</keyword>
<evidence type="ECO:0000256" key="3">
    <source>
        <dbReference type="ARBA" id="ARBA00022692"/>
    </source>
</evidence>
<comment type="subcellular location">
    <subcellularLocation>
        <location evidence="1">Cell membrane</location>
        <topology evidence="1">Multi-pass membrane protein</topology>
    </subcellularLocation>
</comment>
<feature type="transmembrane region" description="Helical" evidence="6">
    <location>
        <begin position="63"/>
        <end position="84"/>
    </location>
</feature>
<protein>
    <submittedName>
        <fullName evidence="8">UPF0750 membrane protein YvjA</fullName>
    </submittedName>
</protein>
<dbReference type="InterPro" id="IPR019264">
    <property type="entry name" value="DUF2179"/>
</dbReference>
<feature type="transmembrane region" description="Helical" evidence="6">
    <location>
        <begin position="21"/>
        <end position="43"/>
    </location>
</feature>
<dbReference type="Pfam" id="PF10035">
    <property type="entry name" value="DUF2179"/>
    <property type="match status" value="1"/>
</dbReference>
<comment type="caution">
    <text evidence="8">The sequence shown here is derived from an EMBL/GenBank/DDBJ whole genome shotgun (WGS) entry which is preliminary data.</text>
</comment>
<keyword evidence="4 6" id="KW-1133">Transmembrane helix</keyword>
<dbReference type="Proteomes" id="UP001275436">
    <property type="component" value="Unassembled WGS sequence"/>
</dbReference>
<dbReference type="Pfam" id="PF02588">
    <property type="entry name" value="YitT_membrane"/>
    <property type="match status" value="1"/>
</dbReference>
<evidence type="ECO:0000256" key="1">
    <source>
        <dbReference type="ARBA" id="ARBA00004651"/>
    </source>
</evidence>
<dbReference type="EMBL" id="BSKO01000001">
    <property type="protein sequence ID" value="GLO67296.1"/>
    <property type="molecule type" value="Genomic_DNA"/>
</dbReference>
<accession>A0ABQ5TKB2</accession>
<sequence length="297" mass="32250">MFEGKDTVYMDKLKQNKVIREYLYIIVGATLVGLSYNIFFLPARLAAGGISGISTILFELYELSPALTQLVINIPIFIIGWIALGKDFSFKTLVGTFWVPFIIFLSAEIPVTVTNPLLGALYGGLLLGVGLGIVYKGNGSTGGTAAIAQIVKKFTGISSGYSQFIVDGLVVIGSIIVFSVELTLFALMAIYISGKAIDFVQLRTSSTKLIMIITEDEEGVQKLIQNGIDRGLTKIRSVGGYSKLDKTMILCVAEQTEAVKLKRLLQTESPESFVIFINASEILGKGFSLDRYSGQKL</sequence>
<dbReference type="InterPro" id="IPR051461">
    <property type="entry name" value="UPF0750_membrane"/>
</dbReference>
<dbReference type="InterPro" id="IPR003740">
    <property type="entry name" value="YitT"/>
</dbReference>
<evidence type="ECO:0000313" key="8">
    <source>
        <dbReference type="EMBL" id="GLO67296.1"/>
    </source>
</evidence>
<keyword evidence="5 6" id="KW-0472">Membrane</keyword>
<feature type="transmembrane region" description="Helical" evidence="6">
    <location>
        <begin position="169"/>
        <end position="192"/>
    </location>
</feature>
<keyword evidence="2" id="KW-1003">Cell membrane</keyword>
<evidence type="ECO:0000256" key="5">
    <source>
        <dbReference type="ARBA" id="ARBA00023136"/>
    </source>
</evidence>
<organism evidence="8 9">
    <name type="scientific">Oceanobacillus kimchii</name>
    <dbReference type="NCBI Taxonomy" id="746691"/>
    <lineage>
        <taxon>Bacteria</taxon>
        <taxon>Bacillati</taxon>
        <taxon>Bacillota</taxon>
        <taxon>Bacilli</taxon>
        <taxon>Bacillales</taxon>
        <taxon>Bacillaceae</taxon>
        <taxon>Oceanobacillus</taxon>
    </lineage>
</organism>
<name>A0ABQ5TKB2_9BACI</name>
<evidence type="ECO:0000256" key="6">
    <source>
        <dbReference type="SAM" id="Phobius"/>
    </source>
</evidence>
<feature type="domain" description="DUF2179" evidence="7">
    <location>
        <begin position="230"/>
        <end position="284"/>
    </location>
</feature>
<dbReference type="InterPro" id="IPR015867">
    <property type="entry name" value="N-reg_PII/ATP_PRibTrfase_C"/>
</dbReference>
<feature type="transmembrane region" description="Helical" evidence="6">
    <location>
        <begin position="93"/>
        <end position="111"/>
    </location>
</feature>
<evidence type="ECO:0000256" key="2">
    <source>
        <dbReference type="ARBA" id="ARBA00022475"/>
    </source>
</evidence>
<reference evidence="8 9" key="1">
    <citation type="submission" date="2023-02" db="EMBL/GenBank/DDBJ databases">
        <title>Oceanobacillus kimchii IFOP_LL358 isolated form Alexandrium catenella lab strain.</title>
        <authorList>
            <person name="Gajardo G."/>
            <person name="Ueki S."/>
            <person name="Maruyama F."/>
        </authorList>
    </citation>
    <scope>NUCLEOTIDE SEQUENCE [LARGE SCALE GENOMIC DNA]</scope>
    <source>
        <strain evidence="8 9">IFOP_LL358</strain>
    </source>
</reference>
<dbReference type="PANTHER" id="PTHR33545">
    <property type="entry name" value="UPF0750 MEMBRANE PROTEIN YITT-RELATED"/>
    <property type="match status" value="1"/>
</dbReference>
<dbReference type="PIRSF" id="PIRSF006483">
    <property type="entry name" value="Membrane_protein_YitT"/>
    <property type="match status" value="1"/>
</dbReference>
<dbReference type="Gene3D" id="3.30.70.120">
    <property type="match status" value="1"/>
</dbReference>
<feature type="transmembrane region" description="Helical" evidence="6">
    <location>
        <begin position="117"/>
        <end position="135"/>
    </location>
</feature>
<dbReference type="PANTHER" id="PTHR33545:SF9">
    <property type="entry name" value="UPF0750 MEMBRANE PROTEIN YITE"/>
    <property type="match status" value="1"/>
</dbReference>
<keyword evidence="3 6" id="KW-0812">Transmembrane</keyword>
<dbReference type="CDD" id="cd16380">
    <property type="entry name" value="YitT_C"/>
    <property type="match status" value="1"/>
</dbReference>
<evidence type="ECO:0000313" key="9">
    <source>
        <dbReference type="Proteomes" id="UP001275436"/>
    </source>
</evidence>
<gene>
    <name evidence="8" type="primary">yvjA</name>
    <name evidence="8" type="ORF">MACH08_30800</name>
</gene>
<proteinExistence type="predicted"/>
<evidence type="ECO:0000256" key="4">
    <source>
        <dbReference type="ARBA" id="ARBA00022989"/>
    </source>
</evidence>
<evidence type="ECO:0000259" key="7">
    <source>
        <dbReference type="Pfam" id="PF10035"/>
    </source>
</evidence>